<keyword evidence="9 19" id="KW-0732">Signal</keyword>
<evidence type="ECO:0000256" key="11">
    <source>
        <dbReference type="ARBA" id="ARBA00022801"/>
    </source>
</evidence>
<dbReference type="PROSITE" id="PS00134">
    <property type="entry name" value="TRYPSIN_HIS"/>
    <property type="match status" value="1"/>
</dbReference>
<dbReference type="PROSITE" id="PS00022">
    <property type="entry name" value="EGF_1"/>
    <property type="match status" value="1"/>
</dbReference>
<dbReference type="InterPro" id="IPR050442">
    <property type="entry name" value="Peptidase_S1_coag_factors"/>
</dbReference>
<dbReference type="InterPro" id="IPR001314">
    <property type="entry name" value="Peptidase_S1A"/>
</dbReference>
<protein>
    <recommendedName>
        <fullName evidence="4">coagulation factor Xa</fullName>
        <ecNumber evidence="4">3.4.21.6</ecNumber>
    </recommendedName>
</protein>
<keyword evidence="8 18" id="KW-0645">Protease</keyword>
<dbReference type="InterPro" id="IPR001254">
    <property type="entry name" value="Trypsin_dom"/>
</dbReference>
<dbReference type="Gene3D" id="4.10.740.10">
    <property type="entry name" value="Coagulation Factor IX"/>
    <property type="match status" value="1"/>
</dbReference>
<dbReference type="PROSITE" id="PS00010">
    <property type="entry name" value="ASX_HYDROXYL"/>
    <property type="match status" value="1"/>
</dbReference>
<evidence type="ECO:0000256" key="1">
    <source>
        <dbReference type="ARBA" id="ARBA00001239"/>
    </source>
</evidence>
<evidence type="ECO:0000259" key="20">
    <source>
        <dbReference type="PROSITE" id="PS50026"/>
    </source>
</evidence>
<dbReference type="FunFam" id="2.10.25.10:FF:000162">
    <property type="entry name" value="Coagulation factor X (Predicted)"/>
    <property type="match status" value="1"/>
</dbReference>
<dbReference type="PROSITE" id="PS00135">
    <property type="entry name" value="TRYPSIN_SER"/>
    <property type="match status" value="1"/>
</dbReference>
<dbReference type="InterPro" id="IPR012224">
    <property type="entry name" value="Pept_S1A_FX"/>
</dbReference>
<dbReference type="InterPro" id="IPR000742">
    <property type="entry name" value="EGF"/>
</dbReference>
<comment type="subcellular location">
    <subcellularLocation>
        <location evidence="2">Secreted</location>
    </subcellularLocation>
</comment>
<feature type="domain" description="Peptidase S1" evidence="21">
    <location>
        <begin position="238"/>
        <end position="456"/>
    </location>
</feature>
<keyword evidence="7 17" id="KW-0245">EGF-like domain</keyword>
<evidence type="ECO:0000256" key="17">
    <source>
        <dbReference type="PROSITE-ProRule" id="PRU00076"/>
    </source>
</evidence>
<dbReference type="PROSITE" id="PS50998">
    <property type="entry name" value="GLA_2"/>
    <property type="match status" value="1"/>
</dbReference>
<dbReference type="SMART" id="SM00069">
    <property type="entry name" value="GLA"/>
    <property type="match status" value="1"/>
</dbReference>
<dbReference type="PROSITE" id="PS01186">
    <property type="entry name" value="EGF_2"/>
    <property type="match status" value="1"/>
</dbReference>
<dbReference type="SMART" id="SM00179">
    <property type="entry name" value="EGF_CA"/>
    <property type="match status" value="1"/>
</dbReference>
<dbReference type="InterPro" id="IPR013032">
    <property type="entry name" value="EGF-like_CS"/>
</dbReference>
<dbReference type="GO" id="GO:0005615">
    <property type="term" value="C:extracellular space"/>
    <property type="evidence" value="ECO:0007669"/>
    <property type="project" value="TreeGrafter"/>
</dbReference>
<dbReference type="CDD" id="cd00054">
    <property type="entry name" value="EGF_CA"/>
    <property type="match status" value="1"/>
</dbReference>
<evidence type="ECO:0000256" key="15">
    <source>
        <dbReference type="ARBA" id="ARBA00023180"/>
    </source>
</evidence>
<dbReference type="InterPro" id="IPR000294">
    <property type="entry name" value="GLA_domain"/>
</dbReference>
<evidence type="ECO:0000256" key="12">
    <source>
        <dbReference type="ARBA" id="ARBA00022825"/>
    </source>
</evidence>
<dbReference type="EC" id="3.4.21.6" evidence="4"/>
<gene>
    <name evidence="23" type="primary">F10</name>
</gene>
<dbReference type="PIRSF" id="PIRSF001143">
    <property type="entry name" value="Factor_X"/>
    <property type="match status" value="1"/>
</dbReference>
<name>A0A8D0GD94_SPHPU</name>
<dbReference type="PRINTS" id="PR00722">
    <property type="entry name" value="CHYMOTRYPSIN"/>
</dbReference>
<evidence type="ECO:0000256" key="14">
    <source>
        <dbReference type="ARBA" id="ARBA00023157"/>
    </source>
</evidence>
<evidence type="ECO:0000256" key="9">
    <source>
        <dbReference type="ARBA" id="ARBA00022729"/>
    </source>
</evidence>
<dbReference type="Pfam" id="PF00089">
    <property type="entry name" value="Trypsin"/>
    <property type="match status" value="1"/>
</dbReference>
<keyword evidence="12 18" id="KW-0720">Serine protease</keyword>
<dbReference type="PRINTS" id="PR00001">
    <property type="entry name" value="GLABLOOD"/>
</dbReference>
<dbReference type="SMART" id="SM00020">
    <property type="entry name" value="Tryp_SPc"/>
    <property type="match status" value="1"/>
</dbReference>
<evidence type="ECO:0000256" key="13">
    <source>
        <dbReference type="ARBA" id="ARBA00022837"/>
    </source>
</evidence>
<dbReference type="Ensembl" id="ENSSPUT00000003548.1">
    <property type="protein sequence ID" value="ENSSPUP00000003345.1"/>
    <property type="gene ID" value="ENSSPUG00000002422.1"/>
</dbReference>
<evidence type="ECO:0000259" key="21">
    <source>
        <dbReference type="PROSITE" id="PS50240"/>
    </source>
</evidence>
<dbReference type="SUPFAM" id="SSF50494">
    <property type="entry name" value="Trypsin-like serine proteases"/>
    <property type="match status" value="1"/>
</dbReference>
<dbReference type="GO" id="GO:0007596">
    <property type="term" value="P:blood coagulation"/>
    <property type="evidence" value="ECO:0007669"/>
    <property type="project" value="InterPro"/>
</dbReference>
<evidence type="ECO:0000256" key="7">
    <source>
        <dbReference type="ARBA" id="ARBA00022536"/>
    </source>
</evidence>
<evidence type="ECO:0000256" key="18">
    <source>
        <dbReference type="RuleBase" id="RU363034"/>
    </source>
</evidence>
<feature type="active site" description="Charge relay system" evidence="16">
    <location>
        <position position="320"/>
    </location>
</feature>
<dbReference type="Gene3D" id="2.10.25.10">
    <property type="entry name" value="Laminin"/>
    <property type="match status" value="2"/>
</dbReference>
<dbReference type="InterPro" id="IPR001881">
    <property type="entry name" value="EGF-like_Ca-bd_dom"/>
</dbReference>
<dbReference type="InterPro" id="IPR009003">
    <property type="entry name" value="Peptidase_S1_PA"/>
</dbReference>
<dbReference type="GeneTree" id="ENSGT00940000157694"/>
<evidence type="ECO:0000313" key="24">
    <source>
        <dbReference type="Proteomes" id="UP000694392"/>
    </source>
</evidence>
<dbReference type="GO" id="GO:0044469">
    <property type="term" value="P:venom-mediated blood coagulation"/>
    <property type="evidence" value="ECO:0007669"/>
    <property type="project" value="UniProtKB-ARBA"/>
</dbReference>
<keyword evidence="14 17" id="KW-1015">Disulfide bond</keyword>
<evidence type="ECO:0000256" key="16">
    <source>
        <dbReference type="PIRSR" id="PIRSR001143-1"/>
    </source>
</evidence>
<keyword evidence="10" id="KW-0677">Repeat</keyword>
<dbReference type="InterPro" id="IPR018114">
    <property type="entry name" value="TRYPSIN_HIS"/>
</dbReference>
<dbReference type="SUPFAM" id="SSF57630">
    <property type="entry name" value="GLA-domain"/>
    <property type="match status" value="1"/>
</dbReference>
<dbReference type="InterPro" id="IPR000152">
    <property type="entry name" value="EGF-type_Asp/Asn_hydroxyl_site"/>
</dbReference>
<organism evidence="23 24">
    <name type="scientific">Sphenodon punctatus</name>
    <name type="common">Tuatara</name>
    <name type="synonym">Hatteria punctata</name>
    <dbReference type="NCBI Taxonomy" id="8508"/>
    <lineage>
        <taxon>Eukaryota</taxon>
        <taxon>Metazoa</taxon>
        <taxon>Chordata</taxon>
        <taxon>Craniata</taxon>
        <taxon>Vertebrata</taxon>
        <taxon>Euteleostomi</taxon>
        <taxon>Lepidosauria</taxon>
        <taxon>Sphenodontia</taxon>
        <taxon>Sphenodontidae</taxon>
        <taxon>Sphenodon</taxon>
    </lineage>
</organism>
<dbReference type="FunFam" id="2.40.10.10:FF:000120">
    <property type="entry name" value="Putative serine protease"/>
    <property type="match status" value="1"/>
</dbReference>
<dbReference type="GO" id="GO:0032008">
    <property type="term" value="P:positive regulation of TOR signaling"/>
    <property type="evidence" value="ECO:0007669"/>
    <property type="project" value="Ensembl"/>
</dbReference>
<dbReference type="Pfam" id="PF00594">
    <property type="entry name" value="Gla"/>
    <property type="match status" value="1"/>
</dbReference>
<evidence type="ECO:0000256" key="6">
    <source>
        <dbReference type="ARBA" id="ARBA00022525"/>
    </source>
</evidence>
<dbReference type="InterPro" id="IPR043504">
    <property type="entry name" value="Peptidase_S1_PA_chymotrypsin"/>
</dbReference>
<dbReference type="FunFam" id="4.10.740.10:FF:000001">
    <property type="entry name" value="vitamin K-dependent protein S"/>
    <property type="match status" value="1"/>
</dbReference>
<dbReference type="InterPro" id="IPR035972">
    <property type="entry name" value="GLA-like_dom_SF"/>
</dbReference>
<dbReference type="Pfam" id="PF12661">
    <property type="entry name" value="hEGF"/>
    <property type="match status" value="1"/>
</dbReference>
<dbReference type="PANTHER" id="PTHR24278">
    <property type="entry name" value="COAGULATION FACTOR"/>
    <property type="match status" value="1"/>
</dbReference>
<dbReference type="PROSITE" id="PS01187">
    <property type="entry name" value="EGF_CA"/>
    <property type="match status" value="1"/>
</dbReference>
<dbReference type="PRINTS" id="PR00010">
    <property type="entry name" value="EGFBLOOD"/>
</dbReference>
<dbReference type="InterPro" id="IPR033116">
    <property type="entry name" value="TRYPSIN_SER"/>
</dbReference>
<evidence type="ECO:0000256" key="10">
    <source>
        <dbReference type="ARBA" id="ARBA00022737"/>
    </source>
</evidence>
<feature type="chain" id="PRO_5034126889" description="coagulation factor Xa" evidence="19">
    <location>
        <begin position="23"/>
        <end position="466"/>
    </location>
</feature>
<dbReference type="InterPro" id="IPR018097">
    <property type="entry name" value="EGF_Ca-bd_CS"/>
</dbReference>
<keyword evidence="15" id="KW-0325">Glycoprotein</keyword>
<keyword evidence="24" id="KW-1185">Reference proteome</keyword>
<evidence type="ECO:0000256" key="2">
    <source>
        <dbReference type="ARBA" id="ARBA00004613"/>
    </source>
</evidence>
<evidence type="ECO:0000256" key="8">
    <source>
        <dbReference type="ARBA" id="ARBA00022670"/>
    </source>
</evidence>
<evidence type="ECO:0000256" key="5">
    <source>
        <dbReference type="ARBA" id="ARBA00022479"/>
    </source>
</evidence>
<dbReference type="AlphaFoldDB" id="A0A8D0GD94"/>
<dbReference type="PROSITE" id="PS50026">
    <property type="entry name" value="EGF_3"/>
    <property type="match status" value="1"/>
</dbReference>
<evidence type="ECO:0000256" key="4">
    <source>
        <dbReference type="ARBA" id="ARBA00012181"/>
    </source>
</evidence>
<dbReference type="Proteomes" id="UP000694392">
    <property type="component" value="Unplaced"/>
</dbReference>
<dbReference type="Gene3D" id="2.40.10.10">
    <property type="entry name" value="Trypsin-like serine proteases"/>
    <property type="match status" value="2"/>
</dbReference>
<evidence type="ECO:0000256" key="3">
    <source>
        <dbReference type="ARBA" id="ARBA00009228"/>
    </source>
</evidence>
<dbReference type="GO" id="GO:0005509">
    <property type="term" value="F:calcium ion binding"/>
    <property type="evidence" value="ECO:0007669"/>
    <property type="project" value="InterPro"/>
</dbReference>
<evidence type="ECO:0000259" key="22">
    <source>
        <dbReference type="PROSITE" id="PS50998"/>
    </source>
</evidence>
<keyword evidence="13" id="KW-0106">Calcium</keyword>
<sequence length="466" mass="52686">CLLVVPIYLLSALLLFLKSETAHKFFGRTKRANTVFEELRKGNIERECYEERCSREEAREAFENNEATPQWPLFVDGNQCISTPCRNGGTCKDGVDKYTCICKDGYTGTNCETASGLKLCFNDCEQFCKLERNILLCSCADGYILAEDKKSCISSVRFPCGKTHLKSERKRREVNSLSNSYNISIEQDENNSKLYNNGTSQENITGFTDSPHIHLQNETFFNRTESSDDIDPDGDVRVVGGNQCKPRECPWQVSVFENEGFCGGTILSEYFILTAAHCIGQNKIFSVIVGKEIEENTESVHKVDKIFLHIKFVSQTYDYDIALIKLKNPIQFSEYVLPACLPDADFIGTVSGFGRTHEKRRTSTTLQMLKVPFIDRDTCMRSSSFDITQNMFCAGYHSNPKDACQGDSGGPHVTEYRGTYFVTGIVSWGEGCAREGKYGIYTKVSKFHSWIRKRQRLNPMQNSTNA</sequence>
<feature type="signal peptide" evidence="19">
    <location>
        <begin position="1"/>
        <end position="22"/>
    </location>
</feature>
<comment type="caution">
    <text evidence="17">Lacks conserved residue(s) required for the propagation of feature annotation.</text>
</comment>
<evidence type="ECO:0000256" key="19">
    <source>
        <dbReference type="SAM" id="SignalP"/>
    </source>
</evidence>
<reference evidence="23" key="2">
    <citation type="submission" date="2025-09" db="UniProtKB">
        <authorList>
            <consortium name="Ensembl"/>
        </authorList>
    </citation>
    <scope>IDENTIFICATION</scope>
</reference>
<keyword evidence="5" id="KW-0301">Gamma-carboxyglutamic acid</keyword>
<keyword evidence="6" id="KW-0964">Secreted</keyword>
<keyword evidence="11 18" id="KW-0378">Hydrolase</keyword>
<dbReference type="SMART" id="SM00181">
    <property type="entry name" value="EGF"/>
    <property type="match status" value="2"/>
</dbReference>
<feature type="domain" description="Gla" evidence="22">
    <location>
        <begin position="31"/>
        <end position="77"/>
    </location>
</feature>
<accession>A0A8D0GD94</accession>
<evidence type="ECO:0000313" key="23">
    <source>
        <dbReference type="Ensembl" id="ENSSPUP00000003345.1"/>
    </source>
</evidence>
<feature type="active site" description="Charge relay system" evidence="16">
    <location>
        <position position="408"/>
    </location>
</feature>
<feature type="disulfide bond" evidence="17">
    <location>
        <begin position="102"/>
        <end position="111"/>
    </location>
</feature>
<dbReference type="PANTHER" id="PTHR24278:SF28">
    <property type="entry name" value="COAGULATION FACTOR X"/>
    <property type="match status" value="1"/>
</dbReference>
<comment type="catalytic activity">
    <reaction evidence="1">
        <text>Selective cleavage of Arg-|-Thr and then Arg-|-Ile bonds in prothrombin to form thrombin.</text>
        <dbReference type="EC" id="3.4.21.6"/>
    </reaction>
</comment>
<dbReference type="PROSITE" id="PS50240">
    <property type="entry name" value="TRYPSIN_DOM"/>
    <property type="match status" value="1"/>
</dbReference>
<reference evidence="23" key="1">
    <citation type="submission" date="2025-08" db="UniProtKB">
        <authorList>
            <consortium name="Ensembl"/>
        </authorList>
    </citation>
    <scope>IDENTIFICATION</scope>
</reference>
<dbReference type="InterPro" id="IPR017857">
    <property type="entry name" value="Coagulation_fac-like_Gla_dom"/>
</dbReference>
<dbReference type="GO" id="GO:0006508">
    <property type="term" value="P:proteolysis"/>
    <property type="evidence" value="ECO:0007669"/>
    <property type="project" value="UniProtKB-KW"/>
</dbReference>
<dbReference type="CDD" id="cd00190">
    <property type="entry name" value="Tryp_SPc"/>
    <property type="match status" value="1"/>
</dbReference>
<dbReference type="GO" id="GO:0005543">
    <property type="term" value="F:phospholipid binding"/>
    <property type="evidence" value="ECO:0007669"/>
    <property type="project" value="Ensembl"/>
</dbReference>
<feature type="domain" description="EGF-like" evidence="20">
    <location>
        <begin position="76"/>
        <end position="112"/>
    </location>
</feature>
<comment type="similarity">
    <text evidence="3">Belongs to the peptidase S1 family. Snake venom subfamily.</text>
</comment>
<dbReference type="GO" id="GO:0004252">
    <property type="term" value="F:serine-type endopeptidase activity"/>
    <property type="evidence" value="ECO:0007669"/>
    <property type="project" value="UniProtKB-EC"/>
</dbReference>
<feature type="active site" description="Charge relay system" evidence="16">
    <location>
        <position position="277"/>
    </location>
</feature>
<proteinExistence type="inferred from homology"/>